<dbReference type="EMBL" id="KB822697">
    <property type="protein sequence ID" value="ETI29437.1"/>
    <property type="molecule type" value="Genomic_DNA"/>
</dbReference>
<proteinExistence type="predicted"/>
<evidence type="ECO:0000313" key="1">
    <source>
        <dbReference type="EMBL" id="ETI29437.1"/>
    </source>
</evidence>
<gene>
    <name evidence="1" type="ORF">G647_01890</name>
</gene>
<accession>V9DTX8</accession>
<dbReference type="AlphaFoldDB" id="V9DTX8"/>
<dbReference type="Proteomes" id="UP000030678">
    <property type="component" value="Unassembled WGS sequence"/>
</dbReference>
<evidence type="ECO:0008006" key="3">
    <source>
        <dbReference type="Google" id="ProtNLM"/>
    </source>
</evidence>
<dbReference type="VEuPathDB" id="FungiDB:G647_01890"/>
<dbReference type="RefSeq" id="XP_008723511.1">
    <property type="nucleotide sequence ID" value="XM_008725289.1"/>
</dbReference>
<dbReference type="OrthoDB" id="4135208at2759"/>
<dbReference type="HOGENOM" id="CLU_1219581_0_0_1"/>
<reference evidence="1 2" key="1">
    <citation type="submission" date="2013-03" db="EMBL/GenBank/DDBJ databases">
        <title>The Genome Sequence of Cladophialophora carrionii CBS 160.54.</title>
        <authorList>
            <consortium name="The Broad Institute Genomics Platform"/>
            <person name="Cuomo C."/>
            <person name="de Hoog S."/>
            <person name="Gorbushina A."/>
            <person name="Walker B."/>
            <person name="Young S.K."/>
            <person name="Zeng Q."/>
            <person name="Gargeya S."/>
            <person name="Fitzgerald M."/>
            <person name="Haas B."/>
            <person name="Abouelleil A."/>
            <person name="Allen A.W."/>
            <person name="Alvarado L."/>
            <person name="Arachchi H.M."/>
            <person name="Berlin A.M."/>
            <person name="Chapman S.B."/>
            <person name="Gainer-Dewar J."/>
            <person name="Goldberg J."/>
            <person name="Griggs A."/>
            <person name="Gujja S."/>
            <person name="Hansen M."/>
            <person name="Howarth C."/>
            <person name="Imamovic A."/>
            <person name="Ireland A."/>
            <person name="Larimer J."/>
            <person name="McCowan C."/>
            <person name="Murphy C."/>
            <person name="Pearson M."/>
            <person name="Poon T.W."/>
            <person name="Priest M."/>
            <person name="Roberts A."/>
            <person name="Saif S."/>
            <person name="Shea T."/>
            <person name="Sisk P."/>
            <person name="Sykes S."/>
            <person name="Wortman J."/>
            <person name="Nusbaum C."/>
            <person name="Birren B."/>
        </authorList>
    </citation>
    <scope>NUCLEOTIDE SEQUENCE [LARGE SCALE GENOMIC DNA]</scope>
    <source>
        <strain evidence="1 2">CBS 160.54</strain>
    </source>
</reference>
<organism evidence="1 2">
    <name type="scientific">Cladophialophora carrionii CBS 160.54</name>
    <dbReference type="NCBI Taxonomy" id="1279043"/>
    <lineage>
        <taxon>Eukaryota</taxon>
        <taxon>Fungi</taxon>
        <taxon>Dikarya</taxon>
        <taxon>Ascomycota</taxon>
        <taxon>Pezizomycotina</taxon>
        <taxon>Eurotiomycetes</taxon>
        <taxon>Chaetothyriomycetidae</taxon>
        <taxon>Chaetothyriales</taxon>
        <taxon>Herpotrichiellaceae</taxon>
        <taxon>Cladophialophora</taxon>
    </lineage>
</organism>
<name>V9DTX8_9EURO</name>
<protein>
    <recommendedName>
        <fullName evidence="3">F-box domain-containing protein</fullName>
    </recommendedName>
</protein>
<evidence type="ECO:0000313" key="2">
    <source>
        <dbReference type="Proteomes" id="UP000030678"/>
    </source>
</evidence>
<dbReference type="GeneID" id="19980383"/>
<sequence>MTLEVLTVDWAMLVTLGGHWRERGCQLPSFNRLAKLRLYSPEEIIHWEVNDGVDTRLKWRMGVETLLDKTHTTLQDLDVSDVQETPELAWVSMSRLSFPCLRRLKVDGLYIDLESLAAGISQIPELEQLAIANAGIFARCEREWRPVFDALRDHQPRKKHISFWGIQRVDDTGCWGINIIADELRGDYPEEESCSYPESMGNSLQRYLTERGEWDGPLEEWFTEDPA</sequence>